<keyword evidence="2" id="KW-0418">Kinase</keyword>
<evidence type="ECO:0000313" key="3">
    <source>
        <dbReference type="Proteomes" id="UP000232003"/>
    </source>
</evidence>
<dbReference type="OrthoDB" id="9813569at2"/>
<dbReference type="PANTHER" id="PTHR42774:SF3">
    <property type="entry name" value="KETOHEXOKINASE"/>
    <property type="match status" value="1"/>
</dbReference>
<dbReference type="InterPro" id="IPR011611">
    <property type="entry name" value="PfkB_dom"/>
</dbReference>
<dbReference type="GO" id="GO:0016301">
    <property type="term" value="F:kinase activity"/>
    <property type="evidence" value="ECO:0007669"/>
    <property type="project" value="UniProtKB-KW"/>
</dbReference>
<dbReference type="PANTHER" id="PTHR42774">
    <property type="entry name" value="PHOSPHOTRANSFERASE SYSTEM TRANSPORT PROTEIN"/>
    <property type="match status" value="1"/>
</dbReference>
<keyword evidence="2" id="KW-0808">Transferase</keyword>
<reference evidence="2 3" key="1">
    <citation type="submission" date="2017-11" db="EMBL/GenBank/DDBJ databases">
        <title>Complete genome of a free-living desiccation-tolerant cyanobacterium and its photosynthetic adaptation to extreme terrestrial habitat.</title>
        <authorList>
            <person name="Shang J."/>
        </authorList>
    </citation>
    <scope>NUCLEOTIDE SEQUENCE [LARGE SCALE GENOMIC DNA]</scope>
    <source>
        <strain evidence="2 3">CCNUN1</strain>
    </source>
</reference>
<sequence length="314" mass="33750">MDNLKSKIARLSVAEVQNRSTERSRSPKSDCGLFVGLVTLDLIYLANSAPKNNQKIVATDYTVAAGGPATNAAVTFSHLGNQATVLGVVGSHPMTQLIRGDLANYKVAIADLEPTTDLAPPVSSIIVTQTTGERAVVSINAVKTQANSASIPPDILQNVNIVLIDGHQMTVSYAIAQMAKAKNIPVVIDGGSWKPGFEQILPFVNYAICSANFYPPNCQTGEDVFTYLGKFDIPHIAITHGQKPIEYLSCTKTGIVDVPPIQAIDTLGAGDIFHGAFCNYILRESFTDALRLAAYIAADSCKFFGTRRWMDLKC</sequence>
<dbReference type="KEGG" id="nfl:COO91_07576"/>
<dbReference type="AlphaFoldDB" id="A0A2K8T1E6"/>
<protein>
    <submittedName>
        <fullName evidence="2">Sugar or nucleoside kinase, ribokinase family</fullName>
    </submittedName>
</protein>
<organism evidence="2 3">
    <name type="scientific">Nostoc flagelliforme CCNUN1</name>
    <dbReference type="NCBI Taxonomy" id="2038116"/>
    <lineage>
        <taxon>Bacteria</taxon>
        <taxon>Bacillati</taxon>
        <taxon>Cyanobacteriota</taxon>
        <taxon>Cyanophyceae</taxon>
        <taxon>Nostocales</taxon>
        <taxon>Nostocaceae</taxon>
        <taxon>Nostoc</taxon>
    </lineage>
</organism>
<name>A0A2K8T1E6_9NOSO</name>
<dbReference type="Gene3D" id="3.40.1190.20">
    <property type="match status" value="1"/>
</dbReference>
<evidence type="ECO:0000259" key="1">
    <source>
        <dbReference type="Pfam" id="PF00294"/>
    </source>
</evidence>
<dbReference type="Pfam" id="PF00294">
    <property type="entry name" value="PfkB"/>
    <property type="match status" value="1"/>
</dbReference>
<dbReference type="RefSeq" id="WP_100901916.1">
    <property type="nucleotide sequence ID" value="NZ_CAWNNC010000001.1"/>
</dbReference>
<dbReference type="InterPro" id="IPR052562">
    <property type="entry name" value="Ketohexokinase-related"/>
</dbReference>
<proteinExistence type="predicted"/>
<keyword evidence="3" id="KW-1185">Reference proteome</keyword>
<gene>
    <name evidence="2" type="ORF">COO91_07576</name>
</gene>
<evidence type="ECO:0000313" key="2">
    <source>
        <dbReference type="EMBL" id="AUB41528.1"/>
    </source>
</evidence>
<feature type="domain" description="Carbohydrate kinase PfkB" evidence="1">
    <location>
        <begin position="34"/>
        <end position="306"/>
    </location>
</feature>
<dbReference type="EMBL" id="CP024785">
    <property type="protein sequence ID" value="AUB41528.1"/>
    <property type="molecule type" value="Genomic_DNA"/>
</dbReference>
<accession>A0A2K8T1E6</accession>
<dbReference type="CDD" id="cd01945">
    <property type="entry name" value="ribokinase_group_B"/>
    <property type="match status" value="1"/>
</dbReference>
<dbReference type="SUPFAM" id="SSF53613">
    <property type="entry name" value="Ribokinase-like"/>
    <property type="match status" value="1"/>
</dbReference>
<dbReference type="InterPro" id="IPR029056">
    <property type="entry name" value="Ribokinase-like"/>
</dbReference>
<dbReference type="Proteomes" id="UP000232003">
    <property type="component" value="Chromosome"/>
</dbReference>